<evidence type="ECO:0000313" key="3">
    <source>
        <dbReference type="Proteomes" id="UP000536685"/>
    </source>
</evidence>
<name>A0A841AK24_9MICO</name>
<feature type="transmembrane region" description="Helical" evidence="1">
    <location>
        <begin position="12"/>
        <end position="40"/>
    </location>
</feature>
<organism evidence="2 3">
    <name type="scientific">Conyzicola lurida</name>
    <dbReference type="NCBI Taxonomy" id="1172621"/>
    <lineage>
        <taxon>Bacteria</taxon>
        <taxon>Bacillati</taxon>
        <taxon>Actinomycetota</taxon>
        <taxon>Actinomycetes</taxon>
        <taxon>Micrococcales</taxon>
        <taxon>Microbacteriaceae</taxon>
        <taxon>Conyzicola</taxon>
    </lineage>
</organism>
<proteinExistence type="predicted"/>
<dbReference type="Proteomes" id="UP000536685">
    <property type="component" value="Unassembled WGS sequence"/>
</dbReference>
<evidence type="ECO:0000256" key="1">
    <source>
        <dbReference type="SAM" id="Phobius"/>
    </source>
</evidence>
<keyword evidence="3" id="KW-1185">Reference proteome</keyword>
<feature type="transmembrane region" description="Helical" evidence="1">
    <location>
        <begin position="46"/>
        <end position="68"/>
    </location>
</feature>
<comment type="caution">
    <text evidence="2">The sequence shown here is derived from an EMBL/GenBank/DDBJ whole genome shotgun (WGS) entry which is preliminary data.</text>
</comment>
<keyword evidence="1" id="KW-0812">Transmembrane</keyword>
<keyword evidence="1" id="KW-0472">Membrane</keyword>
<dbReference type="EMBL" id="JACHMJ010000001">
    <property type="protein sequence ID" value="MBB5842061.1"/>
    <property type="molecule type" value="Genomic_DNA"/>
</dbReference>
<gene>
    <name evidence="2" type="ORF">HD599_000384</name>
</gene>
<protein>
    <submittedName>
        <fullName evidence="2">Uncharacterized protein (DUF58 family)</fullName>
    </submittedName>
</protein>
<accession>A0A841AK24</accession>
<keyword evidence="1" id="KW-1133">Transmembrane helix</keyword>
<reference evidence="2 3" key="1">
    <citation type="submission" date="2020-08" db="EMBL/GenBank/DDBJ databases">
        <title>Sequencing the genomes of 1000 actinobacteria strains.</title>
        <authorList>
            <person name="Klenk H.-P."/>
        </authorList>
    </citation>
    <scope>NUCLEOTIDE SEQUENCE [LARGE SCALE GENOMIC DNA]</scope>
    <source>
        <strain evidence="2 3">DSM 105784</strain>
    </source>
</reference>
<evidence type="ECO:0000313" key="2">
    <source>
        <dbReference type="EMBL" id="MBB5842061.1"/>
    </source>
</evidence>
<dbReference type="RefSeq" id="WP_184233144.1">
    <property type="nucleotide sequence ID" value="NZ_JACHMJ010000001.1"/>
</dbReference>
<dbReference type="AlphaFoldDB" id="A0A841AK24"/>
<sequence>MTKNAAAARYPSSWAAFVGISGQIFMALAVLLGAAGLVIYLSGNELALMLIIVGFGVFVSAIGLLTAARGAR</sequence>